<name>A0ABR7NJB8_9FIRM</name>
<accession>A0ABR7NJB8</accession>
<evidence type="ECO:0000256" key="1">
    <source>
        <dbReference type="SAM" id="MobiDB-lite"/>
    </source>
</evidence>
<feature type="region of interest" description="Disordered" evidence="1">
    <location>
        <begin position="163"/>
        <end position="185"/>
    </location>
</feature>
<evidence type="ECO:0000313" key="2">
    <source>
        <dbReference type="EMBL" id="MBC8576513.1"/>
    </source>
</evidence>
<dbReference type="Gene3D" id="3.30.1120.40">
    <property type="entry name" value="Stage V sporulation protein G"/>
    <property type="match status" value="1"/>
</dbReference>
<reference evidence="2 3" key="1">
    <citation type="submission" date="2020-08" db="EMBL/GenBank/DDBJ databases">
        <title>Genome public.</title>
        <authorList>
            <person name="Liu C."/>
            <person name="Sun Q."/>
        </authorList>
    </citation>
    <scope>NUCLEOTIDE SEQUENCE [LARGE SCALE GENOMIC DNA]</scope>
    <source>
        <strain evidence="2 3">BX1</strain>
    </source>
</reference>
<keyword evidence="3" id="KW-1185">Reference proteome</keyword>
<dbReference type="InterPro" id="IPR007170">
    <property type="entry name" value="SpoVG"/>
</dbReference>
<proteinExistence type="predicted"/>
<gene>
    <name evidence="2" type="ORF">H8717_08860</name>
</gene>
<dbReference type="InterPro" id="IPR036751">
    <property type="entry name" value="SpoVG_sf"/>
</dbReference>
<comment type="caution">
    <text evidence="2">The sequence shown here is derived from an EMBL/GenBank/DDBJ whole genome shotgun (WGS) entry which is preliminary data.</text>
</comment>
<dbReference type="Pfam" id="PF04026">
    <property type="entry name" value="SpoVG"/>
    <property type="match status" value="1"/>
</dbReference>
<sequence>MANTKTAATTAPVLDEAAELRRLLLEAPIAELAENQGISIDEAVRLRVEQSVAAATAPQVSVRPIEPQGKLIGFASVNFGGVVVDDFKVVNGKNGVFLGAPSKPDPTTRSGYRSTARVTDRGLQEQLDAAAVEAYGAAVDKLIARAEAVRPAPIREQMVKAAEAAAKENAGRSASAKGKEVRDGR</sequence>
<dbReference type="SUPFAM" id="SSF160537">
    <property type="entry name" value="SpoVG-like"/>
    <property type="match status" value="1"/>
</dbReference>
<protein>
    <submittedName>
        <fullName evidence="2">Septation protein SpoVG family protein</fullName>
    </submittedName>
</protein>
<organism evidence="2 3">
    <name type="scientific">Yanshouia hominis</name>
    <dbReference type="NCBI Taxonomy" id="2763673"/>
    <lineage>
        <taxon>Bacteria</taxon>
        <taxon>Bacillati</taxon>
        <taxon>Bacillota</taxon>
        <taxon>Clostridia</taxon>
        <taxon>Eubacteriales</taxon>
        <taxon>Oscillospiraceae</taxon>
        <taxon>Yanshouia</taxon>
    </lineage>
</organism>
<dbReference type="Proteomes" id="UP000658131">
    <property type="component" value="Unassembled WGS sequence"/>
</dbReference>
<dbReference type="EMBL" id="JACRTB010000012">
    <property type="protein sequence ID" value="MBC8576513.1"/>
    <property type="molecule type" value="Genomic_DNA"/>
</dbReference>
<evidence type="ECO:0000313" key="3">
    <source>
        <dbReference type="Proteomes" id="UP000658131"/>
    </source>
</evidence>
<dbReference type="RefSeq" id="WP_262400026.1">
    <property type="nucleotide sequence ID" value="NZ_JACRTB010000012.1"/>
</dbReference>